<evidence type="ECO:0000313" key="2">
    <source>
        <dbReference type="Proteomes" id="UP000002215"/>
    </source>
</evidence>
<dbReference type="OrthoDB" id="672450at2"/>
<proteinExistence type="predicted"/>
<evidence type="ECO:0000313" key="1">
    <source>
        <dbReference type="EMBL" id="ACU61364.1"/>
    </source>
</evidence>
<dbReference type="EMBL" id="CP001699">
    <property type="protein sequence ID" value="ACU61364.1"/>
    <property type="molecule type" value="Genomic_DNA"/>
</dbReference>
<dbReference type="RefSeq" id="WP_012791537.1">
    <property type="nucleotide sequence ID" value="NC_013132.1"/>
</dbReference>
<dbReference type="Proteomes" id="UP000002215">
    <property type="component" value="Chromosome"/>
</dbReference>
<accession>A0A979G5S6</accession>
<protein>
    <submittedName>
        <fullName evidence="1">Uncharacterized protein</fullName>
    </submittedName>
</protein>
<organism evidence="1 2">
    <name type="scientific">Chitinophaga pinensis (strain ATCC 43595 / DSM 2588 / LMG 13176 / NBRC 15968 / NCIMB 11800 / UQM 2034)</name>
    <dbReference type="NCBI Taxonomy" id="485918"/>
    <lineage>
        <taxon>Bacteria</taxon>
        <taxon>Pseudomonadati</taxon>
        <taxon>Bacteroidota</taxon>
        <taxon>Chitinophagia</taxon>
        <taxon>Chitinophagales</taxon>
        <taxon>Chitinophagaceae</taxon>
        <taxon>Chitinophaga</taxon>
    </lineage>
</organism>
<reference evidence="2" key="1">
    <citation type="submission" date="2009-08" db="EMBL/GenBank/DDBJ databases">
        <title>The complete genome of Chitinophaga pinensis DSM 2588.</title>
        <authorList>
            <consortium name="US DOE Joint Genome Institute (JGI-PGF)"/>
            <person name="Lucas S."/>
            <person name="Copeland A."/>
            <person name="Lapidus A."/>
            <person name="Glavina del Rio T."/>
            <person name="Dalin E."/>
            <person name="Tice H."/>
            <person name="Bruce D."/>
            <person name="Goodwin L."/>
            <person name="Pitluck S."/>
            <person name="Kyrpides N."/>
            <person name="Mavromatis K."/>
            <person name="Ivanova N."/>
            <person name="Mikhailova N."/>
            <person name="Sims D."/>
            <person name="Meinche L."/>
            <person name="Brettin T."/>
            <person name="Detter J.C."/>
            <person name="Han C."/>
            <person name="Larimer F."/>
            <person name="Land M."/>
            <person name="Hauser L."/>
            <person name="Markowitz V."/>
            <person name="Cheng J.-F."/>
            <person name="Hugenholtz P."/>
            <person name="Woyke T."/>
            <person name="Wu D."/>
            <person name="Spring S."/>
            <person name="Klenk H.-P."/>
            <person name="Eisen J.A."/>
        </authorList>
    </citation>
    <scope>NUCLEOTIDE SEQUENCE [LARGE SCALE GENOMIC DNA]</scope>
    <source>
        <strain evidence="2">ATCC 43595 / DSM 2588 / LMG 13176 / NBRC 15968 / NCIMB 11800 / UQM 2034</strain>
    </source>
</reference>
<name>A0A979G5S6_CHIPD</name>
<reference evidence="1 2" key="2">
    <citation type="journal article" date="2010" name="Stand. Genomic Sci.">
        <title>Complete genome sequence of Chitinophaga pinensis type strain (UQM 2034).</title>
        <authorList>
            <person name="Glavina Del Rio T."/>
            <person name="Abt B."/>
            <person name="Spring S."/>
            <person name="Lapidus A."/>
            <person name="Nolan M."/>
            <person name="Tice H."/>
            <person name="Copeland A."/>
            <person name="Cheng J.F."/>
            <person name="Chen F."/>
            <person name="Bruce D."/>
            <person name="Goodwin L."/>
            <person name="Pitluck S."/>
            <person name="Ivanova N."/>
            <person name="Mavromatis K."/>
            <person name="Mikhailova N."/>
            <person name="Pati A."/>
            <person name="Chen A."/>
            <person name="Palaniappan K."/>
            <person name="Land M."/>
            <person name="Hauser L."/>
            <person name="Chang Y.J."/>
            <person name="Jeffries C.D."/>
            <person name="Chain P."/>
            <person name="Saunders E."/>
            <person name="Detter J.C."/>
            <person name="Brettin T."/>
            <person name="Rohde M."/>
            <person name="Goker M."/>
            <person name="Bristow J."/>
            <person name="Eisen J.A."/>
            <person name="Markowitz V."/>
            <person name="Hugenholtz P."/>
            <person name="Kyrpides N.C."/>
            <person name="Klenk H.P."/>
            <person name="Lucas S."/>
        </authorList>
    </citation>
    <scope>NUCLEOTIDE SEQUENCE [LARGE SCALE GENOMIC DNA]</scope>
    <source>
        <strain evidence="2">ATCC 43595 / DSM 2588 / LMG 13176 / NBRC 15968 / NCIMB 11800 / UQM 2034</strain>
    </source>
</reference>
<dbReference type="KEGG" id="cpi:Cpin_3902"/>
<dbReference type="Pfam" id="PF06199">
    <property type="entry name" value="Phage_tail_2"/>
    <property type="match status" value="1"/>
</dbReference>
<dbReference type="InterPro" id="IPR011855">
    <property type="entry name" value="Phgtail_TP901_1"/>
</dbReference>
<sequence length="254" mass="27825">MYVNGSDFKFYILRDGIPIAICHSTDCVIETSTEELETTGPNNGRWASYIPGINSYTISAPGLTVYQDDMNVIDLRDFQDAGTIIEWRAGIDPTGGLQYRGYMFITSLSESSPAAEILRYEMSARGTGPLQVVKNPLVRTVYLSDIYGVRLAGCPNPYPVTVLWYDGSVIGLANNPDEVVTQFNEYPFNQYYQLSSPDNSCNFTMTIAWNAPETPEWVPAEQGGLTGLWVGAGDGGISPTDDGNELLTPFEVGP</sequence>
<dbReference type="AlphaFoldDB" id="A0A979G5S6"/>
<gene>
    <name evidence="1" type="ordered locus">Cpin_3902</name>
</gene>